<organism evidence="1 2">
    <name type="scientific">Methylophaga frappieri (strain ATCC BAA-2434 / DSM 25690 / JAM7)</name>
    <dbReference type="NCBI Taxonomy" id="754477"/>
    <lineage>
        <taxon>Bacteria</taxon>
        <taxon>Pseudomonadati</taxon>
        <taxon>Pseudomonadota</taxon>
        <taxon>Gammaproteobacteria</taxon>
        <taxon>Thiotrichales</taxon>
        <taxon>Piscirickettsiaceae</taxon>
        <taxon>Methylophaga</taxon>
    </lineage>
</organism>
<protein>
    <submittedName>
        <fullName evidence="1">Uncharacterized protein</fullName>
    </submittedName>
</protein>
<dbReference type="Proteomes" id="UP000009145">
    <property type="component" value="Chromosome"/>
</dbReference>
<accession>I1YHA6</accession>
<reference evidence="1 2" key="1">
    <citation type="journal article" date="2012" name="J. Bacteriol.">
        <title>Complete genome sequences of Methylophaga sp. strain JAM1 and Methylophaga sp. strain JAM7.</title>
        <authorList>
            <person name="Villeneuve C."/>
            <person name="Martineau C."/>
            <person name="Mauffrey F."/>
            <person name="Villemur R."/>
        </authorList>
    </citation>
    <scope>NUCLEOTIDE SEQUENCE [LARGE SCALE GENOMIC DNA]</scope>
    <source>
        <strain evidence="1 2">JAM7</strain>
    </source>
</reference>
<dbReference type="EMBL" id="CP003380">
    <property type="protein sequence ID" value="AFJ02299.1"/>
    <property type="molecule type" value="Genomic_DNA"/>
</dbReference>
<proteinExistence type="predicted"/>
<dbReference type="HOGENOM" id="CLU_3185678_0_0_6"/>
<name>I1YHA6_METFJ</name>
<evidence type="ECO:0000313" key="1">
    <source>
        <dbReference type="EMBL" id="AFJ02299.1"/>
    </source>
</evidence>
<keyword evidence="2" id="KW-1185">Reference proteome</keyword>
<dbReference type="AlphaFoldDB" id="I1YHA6"/>
<gene>
    <name evidence="1" type="ordered locus">Q7C_1144</name>
</gene>
<dbReference type="KEGG" id="mec:Q7C_1144"/>
<sequence>MQNKLAIASIEAFVQIVSQYAQLIGCHAISVSLIKGYFSISDGLFV</sequence>
<evidence type="ECO:0000313" key="2">
    <source>
        <dbReference type="Proteomes" id="UP000009145"/>
    </source>
</evidence>